<dbReference type="Gene3D" id="1.25.40.20">
    <property type="entry name" value="Ankyrin repeat-containing domain"/>
    <property type="match status" value="1"/>
</dbReference>
<dbReference type="EMBL" id="PYSW02000013">
    <property type="protein sequence ID" value="KAG2387439.1"/>
    <property type="molecule type" value="Genomic_DNA"/>
</dbReference>
<organism evidence="1 2">
    <name type="scientific">Naegleria lovaniensis</name>
    <name type="common">Amoeba</name>
    <dbReference type="NCBI Taxonomy" id="51637"/>
    <lineage>
        <taxon>Eukaryota</taxon>
        <taxon>Discoba</taxon>
        <taxon>Heterolobosea</taxon>
        <taxon>Tetramitia</taxon>
        <taxon>Eutetramitia</taxon>
        <taxon>Vahlkampfiidae</taxon>
        <taxon>Naegleria</taxon>
    </lineage>
</organism>
<dbReference type="AlphaFoldDB" id="A0AA88GXE3"/>
<proteinExistence type="predicted"/>
<dbReference type="SUPFAM" id="SSF48403">
    <property type="entry name" value="Ankyrin repeat"/>
    <property type="match status" value="1"/>
</dbReference>
<reference evidence="1 2" key="1">
    <citation type="journal article" date="2018" name="BMC Genomics">
        <title>The genome of Naegleria lovaniensis, the basis for a comparative approach to unravel pathogenicity factors of the human pathogenic amoeba N. fowleri.</title>
        <authorList>
            <person name="Liechti N."/>
            <person name="Schurch N."/>
            <person name="Bruggmann R."/>
            <person name="Wittwer M."/>
        </authorList>
    </citation>
    <scope>NUCLEOTIDE SEQUENCE [LARGE SCALE GENOMIC DNA]</scope>
    <source>
        <strain evidence="1 2">ATCC 30569</strain>
    </source>
</reference>
<comment type="caution">
    <text evidence="1">The sequence shown here is derived from an EMBL/GenBank/DDBJ whole genome shotgun (WGS) entry which is preliminary data.</text>
</comment>
<accession>A0AA88GXE3</accession>
<evidence type="ECO:0000313" key="1">
    <source>
        <dbReference type="EMBL" id="KAG2387439.1"/>
    </source>
</evidence>
<evidence type="ECO:0008006" key="3">
    <source>
        <dbReference type="Google" id="ProtNLM"/>
    </source>
</evidence>
<dbReference type="InterPro" id="IPR036770">
    <property type="entry name" value="Ankyrin_rpt-contain_sf"/>
</dbReference>
<sequence length="736" mass="84596">MNFSDLPFEVKCHILSFLDYLSFILQKGLCLNKTFCRNLLYAIEPPKKLLFGPLPKRAAIPIQTNDDDMDGELDDQNCHSRISVKFRYAVIDASQFYDRITNVLLPKYLKPMCFNKTITYLDIHTVGAKLTMKQTIDICKEFPNLTQVHFINHFPTLSKLKSFILESLYPQYCAHLRVIDITSGELASQNQTVGNTVKKKVTPIQRLRSEEDFPAIVDYALLVLPNTSSASTSGTTSYLKLNDEQTLTFLKQLIEKYYVPINTCIQGKYTFLSGACHNSHFECIKYLLNFGANLRKNRSKSKDSISRSISLDLMNIAESSEKELLLLKSQPNKALYFSFKRNFCIAPLVILQKENIIDYLIEKGITLCEYQIASIIQHLRRSLANLSFATPDMKLKIIEKKKKQEQIFYKTLHKLDHFLFTFSDVDVETGSSPIHQILDYTSLRIILHKMGLHSLHSSPDSLSNEVEQMINTTNKCTGASVIHMLCASSSSLCKVYQPTSISEIINALSVYSSSNTNETNFHLSSLDTEIFSNIQNFHHFLKARLDIYDLNGMTPIHLCVDMERYDLAKEWLKWKPEHALFLTKNTNESILHILVEQFTHTMFDLSASSSDDEASYRKCMNSHVVLESPASPSDLSSIPEVMEENLLEKRRIELQEKERTCKLNKILSLIKFIATGLKISDEEKKKLFMVQNDLNMTILDNIHSSFDDYITEEVTDHEEYKHYKEYVHEILSLLEK</sequence>
<keyword evidence="2" id="KW-1185">Reference proteome</keyword>
<protein>
    <recommendedName>
        <fullName evidence="3">Ankyrin repeat-containing protein</fullName>
    </recommendedName>
</protein>
<name>A0AA88GXE3_NAELO</name>
<dbReference type="RefSeq" id="XP_044551431.1">
    <property type="nucleotide sequence ID" value="XM_044691115.1"/>
</dbReference>
<evidence type="ECO:0000313" key="2">
    <source>
        <dbReference type="Proteomes" id="UP000816034"/>
    </source>
</evidence>
<dbReference type="GeneID" id="68094227"/>
<dbReference type="Proteomes" id="UP000816034">
    <property type="component" value="Unassembled WGS sequence"/>
</dbReference>
<dbReference type="InterPro" id="IPR002110">
    <property type="entry name" value="Ankyrin_rpt"/>
</dbReference>
<gene>
    <name evidence="1" type="ORF">C9374_001771</name>
</gene>
<dbReference type="SMART" id="SM00248">
    <property type="entry name" value="ANK"/>
    <property type="match status" value="2"/>
</dbReference>